<dbReference type="EMBL" id="JANYMP010000016">
    <property type="protein sequence ID" value="MCS7480971.1"/>
    <property type="molecule type" value="Genomic_DNA"/>
</dbReference>
<keyword evidence="3 4" id="KW-0012">Acyltransferase</keyword>
<feature type="active site" description="Proton acceptor; via carboxylate" evidence="4">
    <location>
        <position position="402"/>
    </location>
</feature>
<dbReference type="Gene3D" id="3.30.1050.10">
    <property type="entry name" value="SCP2 sterol-binding domain"/>
    <property type="match status" value="1"/>
</dbReference>
<evidence type="ECO:0000256" key="4">
    <source>
        <dbReference type="HAMAP-Rule" id="MF_01812"/>
    </source>
</evidence>
<keyword evidence="7" id="KW-1185">Reference proteome</keyword>
<feature type="binding site" evidence="4">
    <location>
        <begin position="119"/>
        <end position="120"/>
    </location>
    <ligand>
        <name>acetyl-CoA</name>
        <dbReference type="ChEBI" id="CHEBI:57288"/>
    </ligand>
</feature>
<evidence type="ECO:0000256" key="3">
    <source>
        <dbReference type="ARBA" id="ARBA00023315"/>
    </source>
</evidence>
<evidence type="ECO:0000256" key="2">
    <source>
        <dbReference type="ARBA" id="ARBA00022679"/>
    </source>
</evidence>
<evidence type="ECO:0000313" key="6">
    <source>
        <dbReference type="EMBL" id="MCS7480971.1"/>
    </source>
</evidence>
<dbReference type="AlphaFoldDB" id="A0A9X2VQR0"/>
<dbReference type="InterPro" id="IPR016181">
    <property type="entry name" value="Acyl_CoA_acyltransferase"/>
</dbReference>
<proteinExistence type="inferred from homology"/>
<dbReference type="PROSITE" id="PS51186">
    <property type="entry name" value="GNAT"/>
    <property type="match status" value="1"/>
</dbReference>
<dbReference type="InterPro" id="IPR000182">
    <property type="entry name" value="GNAT_dom"/>
</dbReference>
<evidence type="ECO:0000259" key="5">
    <source>
        <dbReference type="PROSITE" id="PS51186"/>
    </source>
</evidence>
<organism evidence="6 7">
    <name type="scientific">Umezawaea endophytica</name>
    <dbReference type="NCBI Taxonomy" id="1654476"/>
    <lineage>
        <taxon>Bacteria</taxon>
        <taxon>Bacillati</taxon>
        <taxon>Actinomycetota</taxon>
        <taxon>Actinomycetes</taxon>
        <taxon>Pseudonocardiales</taxon>
        <taxon>Pseudonocardiaceae</taxon>
        <taxon>Umezawaea</taxon>
    </lineage>
</organism>
<comment type="subunit">
    <text evidence="4">Homohexamer; trimer of dimers.</text>
</comment>
<name>A0A9X2VQR0_9PSEU</name>
<dbReference type="Pfam" id="PF13527">
    <property type="entry name" value="Acetyltransf_9"/>
    <property type="match status" value="1"/>
</dbReference>
<evidence type="ECO:0000256" key="1">
    <source>
        <dbReference type="ARBA" id="ARBA00009213"/>
    </source>
</evidence>
<dbReference type="InterPro" id="IPR022902">
    <property type="entry name" value="NAcTrfase_Eis"/>
</dbReference>
<dbReference type="Pfam" id="PF17668">
    <property type="entry name" value="Acetyltransf_17"/>
    <property type="match status" value="1"/>
</dbReference>
<evidence type="ECO:0000313" key="7">
    <source>
        <dbReference type="Proteomes" id="UP001141259"/>
    </source>
</evidence>
<comment type="caution">
    <text evidence="6">The sequence shown here is derived from an EMBL/GenBank/DDBJ whole genome shotgun (WGS) entry which is preliminary data.</text>
</comment>
<dbReference type="EC" id="2.3.1.-" evidence="6"/>
<dbReference type="Gene3D" id="3.40.630.30">
    <property type="match status" value="2"/>
</dbReference>
<dbReference type="RefSeq" id="WP_259626467.1">
    <property type="nucleotide sequence ID" value="NZ_JANYMP010000016.1"/>
</dbReference>
<dbReference type="SUPFAM" id="SSF55718">
    <property type="entry name" value="SCP-like"/>
    <property type="match status" value="1"/>
</dbReference>
<dbReference type="GO" id="GO:0034069">
    <property type="term" value="F:aminoglycoside N-acetyltransferase activity"/>
    <property type="evidence" value="ECO:0007669"/>
    <property type="project" value="TreeGrafter"/>
</dbReference>
<keyword evidence="2 4" id="KW-0808">Transferase</keyword>
<comment type="similarity">
    <text evidence="1 4">Belongs to the acetyltransferase Eis family.</text>
</comment>
<dbReference type="Proteomes" id="UP001141259">
    <property type="component" value="Unassembled WGS sequence"/>
</dbReference>
<dbReference type="SUPFAM" id="SSF55729">
    <property type="entry name" value="Acyl-CoA N-acyltransferases (Nat)"/>
    <property type="match status" value="1"/>
</dbReference>
<dbReference type="InterPro" id="IPR041380">
    <property type="entry name" value="Acetyltransf_17"/>
</dbReference>
<dbReference type="InterPro" id="IPR025559">
    <property type="entry name" value="Eis_dom"/>
</dbReference>
<reference evidence="6" key="1">
    <citation type="submission" date="2022-08" db="EMBL/GenBank/DDBJ databases">
        <authorList>
            <person name="Tistechok S."/>
            <person name="Samborskyy M."/>
            <person name="Roman I."/>
        </authorList>
    </citation>
    <scope>NUCLEOTIDE SEQUENCE</scope>
    <source>
        <strain evidence="6">DSM 103496</strain>
    </source>
</reference>
<dbReference type="InterPro" id="IPR051554">
    <property type="entry name" value="Acetyltransferase_Eis"/>
</dbReference>
<dbReference type="GO" id="GO:0030649">
    <property type="term" value="P:aminoglycoside antibiotic catabolic process"/>
    <property type="evidence" value="ECO:0007669"/>
    <property type="project" value="TreeGrafter"/>
</dbReference>
<dbReference type="PANTHER" id="PTHR37817">
    <property type="entry name" value="N-ACETYLTRANSFERASE EIS"/>
    <property type="match status" value="1"/>
</dbReference>
<dbReference type="HAMAP" id="MF_01812">
    <property type="entry name" value="Eis"/>
    <property type="match status" value="1"/>
</dbReference>
<protein>
    <submittedName>
        <fullName evidence="6">GNAT family N-acetyltransferase</fullName>
        <ecNumber evidence="6">2.3.1.-</ecNumber>
    </submittedName>
</protein>
<dbReference type="NCBIfam" id="NF002367">
    <property type="entry name" value="PRK01346.1-4"/>
    <property type="match status" value="1"/>
</dbReference>
<feature type="binding site" evidence="4">
    <location>
        <begin position="91"/>
        <end position="96"/>
    </location>
    <ligand>
        <name>acetyl-CoA</name>
        <dbReference type="ChEBI" id="CHEBI:57288"/>
    </ligand>
</feature>
<feature type="domain" description="N-acetyltransferase" evidence="5">
    <location>
        <begin position="4"/>
        <end position="148"/>
    </location>
</feature>
<sequence length="402" mass="43921">MADHEIRVLDESNFRAAHTLFRGALHSGPATDERWEQIKASYDPGRAFGAFQGDEMVGTAQSWPALLAVPGGAEVPAAAVSRVGVRADWTRRGVLSALMRRQFQSCREAGEVVSVLRASEAVIYGRFGYGVASRGRQLKVDRHRVALAPSDGTGGRIRLVDLDTATAVAPEVYAKAGLSRPGMTSRWPAWWLMNLDRGLRYDNARMAVHSGADGDDGFVVYVVKGGMEEPHGKSVLTVEDLVATTPEVWAELWRFVFRVDVVDEVIGELRPLDEPLEWLVADRRVVKVTDVEDETWLRLLDVPAALAARRYAAAEPVVLQVRDRYLPDNDGSYRITPDGVERTTAAADLVLDVDLLAATYLGDVSFTELAQAGRVDVVDGAALARADALFATGRAPWSGTYF</sequence>
<dbReference type="PANTHER" id="PTHR37817:SF1">
    <property type="entry name" value="N-ACETYLTRANSFERASE EIS"/>
    <property type="match status" value="1"/>
</dbReference>
<dbReference type="Pfam" id="PF13530">
    <property type="entry name" value="SCP2_2"/>
    <property type="match status" value="1"/>
</dbReference>
<feature type="binding site" evidence="4">
    <location>
        <begin position="83"/>
        <end position="85"/>
    </location>
    <ligand>
        <name>acetyl-CoA</name>
        <dbReference type="ChEBI" id="CHEBI:57288"/>
    </ligand>
</feature>
<feature type="active site" description="Proton donor" evidence="4">
    <location>
        <position position="124"/>
    </location>
</feature>
<dbReference type="InterPro" id="IPR036527">
    <property type="entry name" value="SCP2_sterol-bd_dom_sf"/>
</dbReference>
<accession>A0A9X2VQR0</accession>
<gene>
    <name evidence="6" type="ORF">NZH93_29290</name>
</gene>